<gene>
    <name evidence="1" type="ORF">C7476_1443</name>
</gene>
<evidence type="ECO:0000313" key="1">
    <source>
        <dbReference type="EMBL" id="RCW77578.1"/>
    </source>
</evidence>
<organism evidence="1 2">
    <name type="scientific">Phyllobacterium bourgognense</name>
    <dbReference type="NCBI Taxonomy" id="314236"/>
    <lineage>
        <taxon>Bacteria</taxon>
        <taxon>Pseudomonadati</taxon>
        <taxon>Pseudomonadota</taxon>
        <taxon>Alphaproteobacteria</taxon>
        <taxon>Hyphomicrobiales</taxon>
        <taxon>Phyllobacteriaceae</taxon>
        <taxon>Phyllobacterium</taxon>
    </lineage>
</organism>
<proteinExistence type="predicted"/>
<dbReference type="AlphaFoldDB" id="A0A368YDT6"/>
<reference evidence="1 2" key="1">
    <citation type="submission" date="2018-07" db="EMBL/GenBank/DDBJ databases">
        <title>Genomic Encyclopedia of Type Strains, Phase III (KMG-III): the genomes of soil and plant-associated and newly described type strains.</title>
        <authorList>
            <person name="Whitman W."/>
        </authorList>
    </citation>
    <scope>NUCLEOTIDE SEQUENCE [LARGE SCALE GENOMIC DNA]</scope>
    <source>
        <strain evidence="1 2">31-25a</strain>
    </source>
</reference>
<dbReference type="InterPro" id="IPR010385">
    <property type="entry name" value="DUF982"/>
</dbReference>
<protein>
    <submittedName>
        <fullName evidence="1">Uncharacterized protein DUF982</fullName>
    </submittedName>
</protein>
<dbReference type="EMBL" id="QPJM01000044">
    <property type="protein sequence ID" value="RCW77578.1"/>
    <property type="molecule type" value="Genomic_DNA"/>
</dbReference>
<accession>A0A368YDT6</accession>
<name>A0A368YDT6_9HYPH</name>
<comment type="caution">
    <text evidence="1">The sequence shown here is derived from an EMBL/GenBank/DDBJ whole genome shotgun (WGS) entry which is preliminary data.</text>
</comment>
<sequence length="61" mass="6780">MFYFCRIAIARSLMAEAILNRIGSHALDALDQLTTVTDARAAFIEAAREANIFVDYRSATI</sequence>
<dbReference type="Pfam" id="PF06169">
    <property type="entry name" value="DUF982"/>
    <property type="match status" value="1"/>
</dbReference>
<evidence type="ECO:0000313" key="2">
    <source>
        <dbReference type="Proteomes" id="UP000253324"/>
    </source>
</evidence>
<keyword evidence="2" id="KW-1185">Reference proteome</keyword>
<dbReference type="RefSeq" id="WP_114433098.1">
    <property type="nucleotide sequence ID" value="NZ_QPJM01000044.1"/>
</dbReference>
<dbReference type="Proteomes" id="UP000253324">
    <property type="component" value="Unassembled WGS sequence"/>
</dbReference>